<dbReference type="EMBL" id="MU032347">
    <property type="protein sequence ID" value="KAF3766398.1"/>
    <property type="molecule type" value="Genomic_DNA"/>
</dbReference>
<dbReference type="RefSeq" id="XP_040777359.1">
    <property type="nucleotide sequence ID" value="XM_040922178.1"/>
</dbReference>
<feature type="compositionally biased region" description="Low complexity" evidence="1">
    <location>
        <begin position="176"/>
        <end position="190"/>
    </location>
</feature>
<accession>A0A9P5CPP9</accession>
<dbReference type="Pfam" id="PF14618">
    <property type="entry name" value="DUF4452"/>
    <property type="match status" value="1"/>
</dbReference>
<dbReference type="OrthoDB" id="5408025at2759"/>
<dbReference type="PANTHER" id="PTHR39615:SF1">
    <property type="entry name" value="YALI0E17897P"/>
    <property type="match status" value="1"/>
</dbReference>
<evidence type="ECO:0000313" key="2">
    <source>
        <dbReference type="EMBL" id="KAF3766398.1"/>
    </source>
</evidence>
<name>A0A9P5CPP9_CRYP1</name>
<evidence type="ECO:0000256" key="1">
    <source>
        <dbReference type="SAM" id="MobiDB-lite"/>
    </source>
</evidence>
<dbReference type="GeneID" id="63839307"/>
<evidence type="ECO:0000313" key="3">
    <source>
        <dbReference type="Proteomes" id="UP000803844"/>
    </source>
</evidence>
<sequence>MSQYYHYNTHQQHPTQATASGHHGGRNRRQPRLSVSQNQTHKQFRGVRSMKELPTESPSVSSFRRTYELGRSFDLDDDLDFVPGLITESDLAYSSSSERSSLASNSPAGSPTQQPQVVATTYQLNSNSPAFMPSYQSPHSSLKLHQPAATRTRNAIPIINPANGQGLTMPSPPQSVSPSVRMQQSLRHRW</sequence>
<feature type="compositionally biased region" description="Polar residues" evidence="1">
    <location>
        <begin position="1"/>
        <end position="19"/>
    </location>
</feature>
<keyword evidence="3" id="KW-1185">Reference proteome</keyword>
<reference evidence="2" key="1">
    <citation type="journal article" date="2020" name="Phytopathology">
        <title>Genome sequence of the chestnut blight fungus Cryphonectria parasitica EP155: A fundamental resource for an archetypical invasive plant pathogen.</title>
        <authorList>
            <person name="Crouch J.A."/>
            <person name="Dawe A."/>
            <person name="Aerts A."/>
            <person name="Barry K."/>
            <person name="Churchill A.C.L."/>
            <person name="Grimwood J."/>
            <person name="Hillman B."/>
            <person name="Milgroom M.G."/>
            <person name="Pangilinan J."/>
            <person name="Smith M."/>
            <person name="Salamov A."/>
            <person name="Schmutz J."/>
            <person name="Yadav J."/>
            <person name="Grigoriev I.V."/>
            <person name="Nuss D."/>
        </authorList>
    </citation>
    <scope>NUCLEOTIDE SEQUENCE</scope>
    <source>
        <strain evidence="2">EP155</strain>
    </source>
</reference>
<protein>
    <submittedName>
        <fullName evidence="2">Uncharacterized protein</fullName>
    </submittedName>
</protein>
<organism evidence="2 3">
    <name type="scientific">Cryphonectria parasitica (strain ATCC 38755 / EP155)</name>
    <dbReference type="NCBI Taxonomy" id="660469"/>
    <lineage>
        <taxon>Eukaryota</taxon>
        <taxon>Fungi</taxon>
        <taxon>Dikarya</taxon>
        <taxon>Ascomycota</taxon>
        <taxon>Pezizomycotina</taxon>
        <taxon>Sordariomycetes</taxon>
        <taxon>Sordariomycetidae</taxon>
        <taxon>Diaporthales</taxon>
        <taxon>Cryphonectriaceae</taxon>
        <taxon>Cryphonectria-Endothia species complex</taxon>
        <taxon>Cryphonectria</taxon>
    </lineage>
</organism>
<dbReference type="InterPro" id="IPR027915">
    <property type="entry name" value="DUF4452"/>
</dbReference>
<dbReference type="PANTHER" id="PTHR39615">
    <property type="entry name" value="YALI0E17897P"/>
    <property type="match status" value="1"/>
</dbReference>
<feature type="region of interest" description="Disordered" evidence="1">
    <location>
        <begin position="129"/>
        <end position="148"/>
    </location>
</feature>
<feature type="region of interest" description="Disordered" evidence="1">
    <location>
        <begin position="160"/>
        <end position="190"/>
    </location>
</feature>
<gene>
    <name evidence="2" type="ORF">M406DRAFT_346325</name>
</gene>
<dbReference type="AlphaFoldDB" id="A0A9P5CPP9"/>
<feature type="compositionally biased region" description="Polar residues" evidence="1">
    <location>
        <begin position="129"/>
        <end position="140"/>
    </location>
</feature>
<feature type="region of interest" description="Disordered" evidence="1">
    <location>
        <begin position="1"/>
        <end position="61"/>
    </location>
</feature>
<proteinExistence type="predicted"/>
<comment type="caution">
    <text evidence="2">The sequence shown here is derived from an EMBL/GenBank/DDBJ whole genome shotgun (WGS) entry which is preliminary data.</text>
</comment>
<dbReference type="Proteomes" id="UP000803844">
    <property type="component" value="Unassembled WGS sequence"/>
</dbReference>